<dbReference type="Gene3D" id="2.30.220.10">
    <property type="entry name" value="f41 fragment of flagellin, C-terminal domain"/>
    <property type="match status" value="1"/>
</dbReference>
<dbReference type="InterPro" id="IPR001029">
    <property type="entry name" value="Flagellin_N"/>
</dbReference>
<comment type="subcellular location">
    <subcellularLocation>
        <location evidence="1">Bacterial flagellum</location>
    </subcellularLocation>
    <subcellularLocation>
        <location evidence="2">Secreted</location>
    </subcellularLocation>
</comment>
<reference evidence="7 8" key="1">
    <citation type="submission" date="2019-07" db="EMBL/GenBank/DDBJ databases">
        <title>Qingshengfaniella alkalisoli gen. nov., sp. nov., isolated from saline soil.</title>
        <authorList>
            <person name="Xu L."/>
            <person name="Huang X.-X."/>
            <person name="Sun J.-Q."/>
        </authorList>
    </citation>
    <scope>NUCLEOTIDE SEQUENCE [LARGE SCALE GENOMIC DNA]</scope>
    <source>
        <strain evidence="7 8">DSM 27279</strain>
    </source>
</reference>
<dbReference type="EMBL" id="VLTJ01000019">
    <property type="protein sequence ID" value="TSH96271.1"/>
    <property type="molecule type" value="Genomic_DNA"/>
</dbReference>
<keyword evidence="8" id="KW-1185">Reference proteome</keyword>
<accession>A0A556ATJ8</accession>
<dbReference type="GO" id="GO:0005576">
    <property type="term" value="C:extracellular region"/>
    <property type="evidence" value="ECO:0007669"/>
    <property type="project" value="UniProtKB-SubCell"/>
</dbReference>
<proteinExistence type="inferred from homology"/>
<evidence type="ECO:0000259" key="5">
    <source>
        <dbReference type="Pfam" id="PF00669"/>
    </source>
</evidence>
<dbReference type="Gene3D" id="1.20.1330.10">
    <property type="entry name" value="f41 fragment of flagellin, N-terminal domain"/>
    <property type="match status" value="1"/>
</dbReference>
<comment type="similarity">
    <text evidence="3">Belongs to the bacterial flagellin family.</text>
</comment>
<dbReference type="AlphaFoldDB" id="A0A556ATJ8"/>
<comment type="caution">
    <text evidence="7">The sequence shown here is derived from an EMBL/GenBank/DDBJ whole genome shotgun (WGS) entry which is preliminary data.</text>
</comment>
<dbReference type="GO" id="GO:0009288">
    <property type="term" value="C:bacterial-type flagellum"/>
    <property type="evidence" value="ECO:0007669"/>
    <property type="project" value="UniProtKB-SubCell"/>
</dbReference>
<dbReference type="OrthoDB" id="9796789at2"/>
<dbReference type="Pfam" id="PF00669">
    <property type="entry name" value="Flagellin_N"/>
    <property type="match status" value="1"/>
</dbReference>
<gene>
    <name evidence="7" type="ORF">FOZ76_09620</name>
</gene>
<dbReference type="PANTHER" id="PTHR42792:SF2">
    <property type="entry name" value="FLAGELLIN"/>
    <property type="match status" value="1"/>
</dbReference>
<dbReference type="Pfam" id="PF12445">
    <property type="entry name" value="FliC"/>
    <property type="match status" value="1"/>
</dbReference>
<dbReference type="RefSeq" id="WP_143947941.1">
    <property type="nucleotide sequence ID" value="NZ_VLTJ01000019.1"/>
</dbReference>
<dbReference type="PRINTS" id="PR00207">
    <property type="entry name" value="FLAGELLIN"/>
</dbReference>
<organism evidence="7 8">
    <name type="scientific">Verticiella sediminum</name>
    <dbReference type="NCBI Taxonomy" id="1247510"/>
    <lineage>
        <taxon>Bacteria</taxon>
        <taxon>Pseudomonadati</taxon>
        <taxon>Pseudomonadota</taxon>
        <taxon>Betaproteobacteria</taxon>
        <taxon>Burkholderiales</taxon>
        <taxon>Alcaligenaceae</taxon>
        <taxon>Verticiella</taxon>
    </lineage>
</organism>
<dbReference type="InterPro" id="IPR001492">
    <property type="entry name" value="Flagellin"/>
</dbReference>
<evidence type="ECO:0000313" key="8">
    <source>
        <dbReference type="Proteomes" id="UP000318405"/>
    </source>
</evidence>
<name>A0A556ATJ8_9BURK</name>
<dbReference type="InterPro" id="IPR032826">
    <property type="entry name" value="FliC_H7"/>
</dbReference>
<dbReference type="PANTHER" id="PTHR42792">
    <property type="entry name" value="FLAGELLIN"/>
    <property type="match status" value="1"/>
</dbReference>
<feature type="domain" description="Flagellin N-terminal" evidence="5">
    <location>
        <begin position="1"/>
        <end position="134"/>
    </location>
</feature>
<protein>
    <submittedName>
        <fullName evidence="7">Flagellin FliC</fullName>
    </submittedName>
</protein>
<feature type="non-terminal residue" evidence="7">
    <location>
        <position position="483"/>
    </location>
</feature>
<evidence type="ECO:0000259" key="6">
    <source>
        <dbReference type="Pfam" id="PF12445"/>
    </source>
</evidence>
<dbReference type="Proteomes" id="UP000318405">
    <property type="component" value="Unassembled WGS sequence"/>
</dbReference>
<feature type="domain" description="Flagellin H7-serospecific" evidence="6">
    <location>
        <begin position="327"/>
        <end position="452"/>
    </location>
</feature>
<dbReference type="Gene3D" id="2.170.280.10">
    <property type="entry name" value="f41 fragment of flagellin, middle domain"/>
    <property type="match status" value="1"/>
</dbReference>
<dbReference type="GO" id="GO:0005198">
    <property type="term" value="F:structural molecule activity"/>
    <property type="evidence" value="ECO:0007669"/>
    <property type="project" value="InterPro"/>
</dbReference>
<keyword evidence="7" id="KW-0282">Flagellum</keyword>
<keyword evidence="7" id="KW-0966">Cell projection</keyword>
<evidence type="ECO:0000256" key="4">
    <source>
        <dbReference type="ARBA" id="ARBA00023143"/>
    </source>
</evidence>
<dbReference type="Gene3D" id="6.10.280.190">
    <property type="match status" value="1"/>
</dbReference>
<feature type="non-terminal residue" evidence="7">
    <location>
        <position position="1"/>
    </location>
</feature>
<keyword evidence="4" id="KW-0975">Bacterial flagellum</keyword>
<evidence type="ECO:0000256" key="3">
    <source>
        <dbReference type="ARBA" id="ARBA00005709"/>
    </source>
</evidence>
<evidence type="ECO:0000313" key="7">
    <source>
        <dbReference type="EMBL" id="TSH96271.1"/>
    </source>
</evidence>
<evidence type="ECO:0000256" key="2">
    <source>
        <dbReference type="ARBA" id="ARBA00004613"/>
    </source>
</evidence>
<keyword evidence="7" id="KW-0969">Cilium</keyword>
<evidence type="ECO:0000256" key="1">
    <source>
        <dbReference type="ARBA" id="ARBA00004365"/>
    </source>
</evidence>
<dbReference type="SUPFAM" id="SSF64518">
    <property type="entry name" value="Phase 1 flagellin"/>
    <property type="match status" value="1"/>
</dbReference>
<sequence length="483" mass="50074">STNYLSLVAQNNLNKSQSQLGTAIERLSSGMRINSAKDDAAGQAIANRFTANVKGLTQATRNANDGISIAQTTEGSLNEINANLQRIRELSVQAANGSNSDTDLQSIQNEITERLDEIDRVSRETQFNGKYILGDDAASLSVQVGAHDGQRIDINLTRIDSQTLGLSGFNVDGSAKVANAAATKANLEAKVPGGTWNADETVYTAVPENAGATGADVFAQLKDGNTVTRDVGGTPTTFRYSEASKSFAFDVTETSTEADVQTTVTADGATTGKITVDGVEVDVNIAADGKLSTLNGEALYINGDELTVTNVGGGNQATVEDVLADEAFGAGNNATLVVDGKSYENDGDDVVVSYEDTISAEDLLAEITANTTAGTEYTVDLGALYGGVYDLGENGESAAVAGATVYLDDTGNFTNEQFGAETTYGLSADGVVTNANGDQLYVGEDGALTTEADHAGDRTANPLAALDAALQKVDDLRSHLGAI</sequence>